<accession>A0ACB0KYL6</accession>
<reference evidence="1" key="1">
    <citation type="submission" date="2023-10" db="EMBL/GenBank/DDBJ databases">
        <authorList>
            <person name="Rodriguez Cubillos JULIANA M."/>
            <person name="De Vega J."/>
        </authorList>
    </citation>
    <scope>NUCLEOTIDE SEQUENCE</scope>
</reference>
<sequence>MDTTINNNNKNKNKSPSTTIPFQVNLTSSNDSLSDHDENRPIINELDFFSTNNHENIASSSTSAPPYHHIHDHYTNPSSLLELKVNTSLNLLTTNASNDQSMVDADIPSNSEDKRGQLEAVVLQGELERLKVENHQLRNMLEERNRNYSTLQMHLVSLMQERKVEDCNEDKKQVEMKQNGNGGFLVPRQFMDLGLATNNSNVAADEPRSQDQSKAVGNNNEEGSKDEALVPDHDMKESDKGNERDDSPPNRVLPANNSNNVPNFSPQTNVEQAEATMRKARVSVRARSEAAMINDGCQWRKYGQKMAKGNPCPRAYYRCTMAHGCPVRKQVQRCAEDRSILITTYEGNHIHALPPAAMEMVQTTSAAARMLLSGPMTSPDGLMNPNFLTRAILPYSSSIATISASAPFPTVTLDLTEPPNSNQFPNNKNTNQFQFPFAQNFANSLLPQIFGQTLLNQTTFSGLQMSQDGENSQLGNQSQQQLADTVTAIASDPNFTTALAAAITSIIGAAQPNNGNNSTINNGNSTIANNNNGNVTSNNNANGSNKGNNPNSPGN</sequence>
<evidence type="ECO:0000313" key="1">
    <source>
        <dbReference type="EMBL" id="CAJ2660287.1"/>
    </source>
</evidence>
<proteinExistence type="predicted"/>
<protein>
    <submittedName>
        <fullName evidence="1">Uncharacterized protein</fullName>
    </submittedName>
</protein>
<comment type="caution">
    <text evidence="1">The sequence shown here is derived from an EMBL/GenBank/DDBJ whole genome shotgun (WGS) entry which is preliminary data.</text>
</comment>
<dbReference type="EMBL" id="CASHSV030000311">
    <property type="protein sequence ID" value="CAJ2660287.1"/>
    <property type="molecule type" value="Genomic_DNA"/>
</dbReference>
<evidence type="ECO:0000313" key="2">
    <source>
        <dbReference type="Proteomes" id="UP001177021"/>
    </source>
</evidence>
<organism evidence="1 2">
    <name type="scientific">Trifolium pratense</name>
    <name type="common">Red clover</name>
    <dbReference type="NCBI Taxonomy" id="57577"/>
    <lineage>
        <taxon>Eukaryota</taxon>
        <taxon>Viridiplantae</taxon>
        <taxon>Streptophyta</taxon>
        <taxon>Embryophyta</taxon>
        <taxon>Tracheophyta</taxon>
        <taxon>Spermatophyta</taxon>
        <taxon>Magnoliopsida</taxon>
        <taxon>eudicotyledons</taxon>
        <taxon>Gunneridae</taxon>
        <taxon>Pentapetalae</taxon>
        <taxon>rosids</taxon>
        <taxon>fabids</taxon>
        <taxon>Fabales</taxon>
        <taxon>Fabaceae</taxon>
        <taxon>Papilionoideae</taxon>
        <taxon>50 kb inversion clade</taxon>
        <taxon>NPAAA clade</taxon>
        <taxon>Hologalegina</taxon>
        <taxon>IRL clade</taxon>
        <taxon>Trifolieae</taxon>
        <taxon>Trifolium</taxon>
    </lineage>
</organism>
<name>A0ACB0KYL6_TRIPR</name>
<keyword evidence="2" id="KW-1185">Reference proteome</keyword>
<dbReference type="Proteomes" id="UP001177021">
    <property type="component" value="Unassembled WGS sequence"/>
</dbReference>
<gene>
    <name evidence="1" type="ORF">MILVUS5_LOCUS26275</name>
</gene>